<evidence type="ECO:0000313" key="2">
    <source>
        <dbReference type="Proteomes" id="UP000036356"/>
    </source>
</evidence>
<dbReference type="AlphaFoldDB" id="A0A0J1IQ67"/>
<dbReference type="PATRIC" id="fig|476652.3.peg.1544"/>
<comment type="caution">
    <text evidence="1">The sequence shown here is derived from an EMBL/GenBank/DDBJ whole genome shotgun (WGS) entry which is preliminary data.</text>
</comment>
<sequence length="66" mass="7996">MHCELVDKDVLIDVWKEIRDERDKDKILKTVHKCSECYVEIPNTNGRKMFNYCQRMSDDKCLLKQF</sequence>
<dbReference type="Proteomes" id="UP000036356">
    <property type="component" value="Unassembled WGS sequence"/>
</dbReference>
<organism evidence="1 2">
    <name type="scientific">Desulfosporosinus acididurans</name>
    <dbReference type="NCBI Taxonomy" id="476652"/>
    <lineage>
        <taxon>Bacteria</taxon>
        <taxon>Bacillati</taxon>
        <taxon>Bacillota</taxon>
        <taxon>Clostridia</taxon>
        <taxon>Eubacteriales</taxon>
        <taxon>Desulfitobacteriaceae</taxon>
        <taxon>Desulfosporosinus</taxon>
    </lineage>
</organism>
<dbReference type="STRING" id="476652.DEAC_c14990"/>
<proteinExistence type="predicted"/>
<name>A0A0J1IQ67_9FIRM</name>
<accession>A0A0J1IQ67</accession>
<keyword evidence="2" id="KW-1185">Reference proteome</keyword>
<evidence type="ECO:0000313" key="1">
    <source>
        <dbReference type="EMBL" id="KLU66831.1"/>
    </source>
</evidence>
<protein>
    <submittedName>
        <fullName evidence="1">Uncharacterized protein</fullName>
    </submittedName>
</protein>
<reference evidence="1 2" key="1">
    <citation type="submission" date="2015-06" db="EMBL/GenBank/DDBJ databases">
        <title>Draft genome of the moderately acidophilic sulfate reducer Candidatus Desulfosporosinus acididurans strain M1.</title>
        <authorList>
            <person name="Poehlein A."/>
            <person name="Petzsch P."/>
            <person name="Johnson B.D."/>
            <person name="Schloemann M."/>
            <person name="Daniel R."/>
            <person name="Muehling M."/>
        </authorList>
    </citation>
    <scope>NUCLEOTIDE SEQUENCE [LARGE SCALE GENOMIC DNA]</scope>
    <source>
        <strain evidence="1 2">M1</strain>
    </source>
</reference>
<gene>
    <name evidence="1" type="ORF">DEAC_c14990</name>
</gene>
<dbReference type="RefSeq" id="WP_047809350.1">
    <property type="nucleotide sequence ID" value="NZ_LDZY01000004.1"/>
</dbReference>
<dbReference type="EMBL" id="LDZY01000004">
    <property type="protein sequence ID" value="KLU66831.1"/>
    <property type="molecule type" value="Genomic_DNA"/>
</dbReference>